<evidence type="ECO:0000313" key="2">
    <source>
        <dbReference type="Proteomes" id="UP000019118"/>
    </source>
</evidence>
<evidence type="ECO:0000313" key="1">
    <source>
        <dbReference type="EnsemblMetazoa" id="XP_019772393.1"/>
    </source>
</evidence>
<proteinExistence type="predicted"/>
<dbReference type="SUPFAM" id="SSF56219">
    <property type="entry name" value="DNase I-like"/>
    <property type="match status" value="1"/>
</dbReference>
<dbReference type="Gene3D" id="3.60.10.10">
    <property type="entry name" value="Endonuclease/exonuclease/phosphatase"/>
    <property type="match status" value="1"/>
</dbReference>
<sequence length="124" mass="13981">MRPTGPTLDNARYFDHTVYYSGNDNLQHRNGVGIVVSPRIQPTLHATPFDVHVIQIYAPTADKDDAVIEEFYEQLERLIKMTNKQEITIIMGVCQAPQGISDSVKETKEGTVLHSSARIITYYS</sequence>
<reference evidence="2" key="1">
    <citation type="journal article" date="2013" name="Genome Biol.">
        <title>Draft genome of the mountain pine beetle, Dendroctonus ponderosae Hopkins, a major forest pest.</title>
        <authorList>
            <person name="Keeling C.I."/>
            <person name="Yuen M.M."/>
            <person name="Liao N.Y."/>
            <person name="Docking T.R."/>
            <person name="Chan S.K."/>
            <person name="Taylor G.A."/>
            <person name="Palmquist D.L."/>
            <person name="Jackman S.D."/>
            <person name="Nguyen A."/>
            <person name="Li M."/>
            <person name="Henderson H."/>
            <person name="Janes J.K."/>
            <person name="Zhao Y."/>
            <person name="Pandoh P."/>
            <person name="Moore R."/>
            <person name="Sperling F.A."/>
            <person name="Huber D.P."/>
            <person name="Birol I."/>
            <person name="Jones S.J."/>
            <person name="Bohlmann J."/>
        </authorList>
    </citation>
    <scope>NUCLEOTIDE SEQUENCE</scope>
</reference>
<accession>A0AAR5QGN5</accession>
<reference evidence="1" key="2">
    <citation type="submission" date="2024-08" db="UniProtKB">
        <authorList>
            <consortium name="EnsemblMetazoa"/>
        </authorList>
    </citation>
    <scope>IDENTIFICATION</scope>
</reference>
<dbReference type="Proteomes" id="UP000019118">
    <property type="component" value="Unassembled WGS sequence"/>
</dbReference>
<dbReference type="InterPro" id="IPR036691">
    <property type="entry name" value="Endo/exonu/phosph_ase_sf"/>
</dbReference>
<dbReference type="AlphaFoldDB" id="A0AAR5QGN5"/>
<organism evidence="1 2">
    <name type="scientific">Dendroctonus ponderosae</name>
    <name type="common">Mountain pine beetle</name>
    <dbReference type="NCBI Taxonomy" id="77166"/>
    <lineage>
        <taxon>Eukaryota</taxon>
        <taxon>Metazoa</taxon>
        <taxon>Ecdysozoa</taxon>
        <taxon>Arthropoda</taxon>
        <taxon>Hexapoda</taxon>
        <taxon>Insecta</taxon>
        <taxon>Pterygota</taxon>
        <taxon>Neoptera</taxon>
        <taxon>Endopterygota</taxon>
        <taxon>Coleoptera</taxon>
        <taxon>Polyphaga</taxon>
        <taxon>Cucujiformia</taxon>
        <taxon>Curculionidae</taxon>
        <taxon>Scolytinae</taxon>
        <taxon>Dendroctonus</taxon>
    </lineage>
</organism>
<keyword evidence="2" id="KW-1185">Reference proteome</keyword>
<evidence type="ECO:0008006" key="3">
    <source>
        <dbReference type="Google" id="ProtNLM"/>
    </source>
</evidence>
<protein>
    <recommendedName>
        <fullName evidence="3">Piwi domain-containing protein</fullName>
    </recommendedName>
</protein>
<dbReference type="EnsemblMetazoa" id="XM_019916834.1">
    <property type="protein sequence ID" value="XP_019772393.1"/>
    <property type="gene ID" value="LOC109545993"/>
</dbReference>
<name>A0AAR5QGN5_DENPD</name>